<organism evidence="2 3">
    <name type="scientific">Nephila pilipes</name>
    <name type="common">Giant wood spider</name>
    <name type="synonym">Nephila maculata</name>
    <dbReference type="NCBI Taxonomy" id="299642"/>
    <lineage>
        <taxon>Eukaryota</taxon>
        <taxon>Metazoa</taxon>
        <taxon>Ecdysozoa</taxon>
        <taxon>Arthropoda</taxon>
        <taxon>Chelicerata</taxon>
        <taxon>Arachnida</taxon>
        <taxon>Araneae</taxon>
        <taxon>Araneomorphae</taxon>
        <taxon>Entelegynae</taxon>
        <taxon>Araneoidea</taxon>
        <taxon>Nephilidae</taxon>
        <taxon>Nephila</taxon>
    </lineage>
</organism>
<keyword evidence="3" id="KW-1185">Reference proteome</keyword>
<dbReference type="EMBL" id="BMAW01041047">
    <property type="protein sequence ID" value="GFU62126.1"/>
    <property type="molecule type" value="Genomic_DNA"/>
</dbReference>
<sequence length="95" mass="10571">MEAGRVGKPFLLTTGKRHKELIEVSGKSDNPDSRFGAQIRLAPTPSPGRPGLKNRMASLGEDQVQSRDEQVVAINSLWVSVFHFFARLTTLQFTF</sequence>
<proteinExistence type="predicted"/>
<evidence type="ECO:0000313" key="3">
    <source>
        <dbReference type="Proteomes" id="UP000887013"/>
    </source>
</evidence>
<comment type="caution">
    <text evidence="2">The sequence shown here is derived from an EMBL/GenBank/DDBJ whole genome shotgun (WGS) entry which is preliminary data.</text>
</comment>
<evidence type="ECO:0000256" key="1">
    <source>
        <dbReference type="SAM" id="MobiDB-lite"/>
    </source>
</evidence>
<feature type="region of interest" description="Disordered" evidence="1">
    <location>
        <begin position="26"/>
        <end position="51"/>
    </location>
</feature>
<evidence type="ECO:0000313" key="2">
    <source>
        <dbReference type="EMBL" id="GFU62126.1"/>
    </source>
</evidence>
<dbReference type="Proteomes" id="UP000887013">
    <property type="component" value="Unassembled WGS sequence"/>
</dbReference>
<reference evidence="2" key="1">
    <citation type="submission" date="2020-08" db="EMBL/GenBank/DDBJ databases">
        <title>Multicomponent nature underlies the extraordinary mechanical properties of spider dragline silk.</title>
        <authorList>
            <person name="Kono N."/>
            <person name="Nakamura H."/>
            <person name="Mori M."/>
            <person name="Yoshida Y."/>
            <person name="Ohtoshi R."/>
            <person name="Malay A.D."/>
            <person name="Moran D.A.P."/>
            <person name="Tomita M."/>
            <person name="Numata K."/>
            <person name="Arakawa K."/>
        </authorList>
    </citation>
    <scope>NUCLEOTIDE SEQUENCE</scope>
</reference>
<name>A0A8X6R0G7_NEPPI</name>
<gene>
    <name evidence="2" type="ORF">NPIL_199131</name>
</gene>
<protein>
    <submittedName>
        <fullName evidence="2">Uncharacterized protein</fullName>
    </submittedName>
</protein>
<dbReference type="AlphaFoldDB" id="A0A8X6R0G7"/>
<accession>A0A8X6R0G7</accession>